<evidence type="ECO:0000256" key="5">
    <source>
        <dbReference type="ARBA" id="ARBA00023136"/>
    </source>
</evidence>
<evidence type="ECO:0000256" key="3">
    <source>
        <dbReference type="ARBA" id="ARBA00022692"/>
    </source>
</evidence>
<gene>
    <name evidence="7" type="ORF">NDES1114_LOCUS348</name>
</gene>
<feature type="transmembrane region" description="Helical" evidence="6">
    <location>
        <begin position="142"/>
        <end position="158"/>
    </location>
</feature>
<protein>
    <submittedName>
        <fullName evidence="7">Uncharacterized protein</fullName>
    </submittedName>
</protein>
<dbReference type="GO" id="GO:0005737">
    <property type="term" value="C:cytoplasm"/>
    <property type="evidence" value="ECO:0007669"/>
    <property type="project" value="TreeGrafter"/>
</dbReference>
<proteinExistence type="inferred from homology"/>
<name>A0A7S1KX65_NEODS</name>
<reference evidence="7" key="1">
    <citation type="submission" date="2021-01" db="EMBL/GenBank/DDBJ databases">
        <authorList>
            <person name="Corre E."/>
            <person name="Pelletier E."/>
            <person name="Niang G."/>
            <person name="Scheremetjew M."/>
            <person name="Finn R."/>
            <person name="Kale V."/>
            <person name="Holt S."/>
            <person name="Cochrane G."/>
            <person name="Meng A."/>
            <person name="Brown T."/>
            <person name="Cohen L."/>
        </authorList>
    </citation>
    <scope>NUCLEOTIDE SEQUENCE</scope>
    <source>
        <strain evidence="7">CCAP 1951/1</strain>
    </source>
</reference>
<evidence type="ECO:0000313" key="7">
    <source>
        <dbReference type="EMBL" id="CAD9088262.1"/>
    </source>
</evidence>
<evidence type="ECO:0000256" key="4">
    <source>
        <dbReference type="ARBA" id="ARBA00022989"/>
    </source>
</evidence>
<comment type="subcellular location">
    <subcellularLocation>
        <location evidence="1">Membrane</location>
        <topology evidence="1">Multi-pass membrane protein</topology>
    </subcellularLocation>
</comment>
<keyword evidence="3 6" id="KW-0812">Transmembrane</keyword>
<dbReference type="PANTHER" id="PTHR11266">
    <property type="entry name" value="PEROXISOMAL MEMBRANE PROTEIN 2, PXMP2 MPV17"/>
    <property type="match status" value="1"/>
</dbReference>
<dbReference type="InterPro" id="IPR007248">
    <property type="entry name" value="Mpv17_PMP22"/>
</dbReference>
<evidence type="ECO:0000256" key="1">
    <source>
        <dbReference type="ARBA" id="ARBA00004141"/>
    </source>
</evidence>
<organism evidence="7">
    <name type="scientific">Neobodo designis</name>
    <name type="common">Flagellated protozoan</name>
    <name type="synonym">Bodo designis</name>
    <dbReference type="NCBI Taxonomy" id="312471"/>
    <lineage>
        <taxon>Eukaryota</taxon>
        <taxon>Discoba</taxon>
        <taxon>Euglenozoa</taxon>
        <taxon>Kinetoplastea</taxon>
        <taxon>Metakinetoplastina</taxon>
        <taxon>Neobodonida</taxon>
        <taxon>Neobodo</taxon>
    </lineage>
</organism>
<sequence>MPVTPRKAQRVFDAPAPERTWKASATLRSNVYMKRGLGAFWTFVFADFSAQVWARYRRMLIMDAKHDFDGPSAQGHAVKRGLRADWDLWQVLRSALFGAFFYAPLRLRWHHSLDRLFPLTDVLTPPELRATIAKRFMAEHGLFGPSLITFYLMFHSVLEGRELMEAPARAFYATPGAVAMTWGMWIPTQAVCWFALPSYLWPTVTAIMTFVWVTMMADSNRRVRHLFDAV</sequence>
<accession>A0A7S1KX65</accession>
<comment type="similarity">
    <text evidence="2 6">Belongs to the peroxisomal membrane protein PXMP2/4 family.</text>
</comment>
<feature type="transmembrane region" description="Helical" evidence="6">
    <location>
        <begin position="199"/>
        <end position="217"/>
    </location>
</feature>
<evidence type="ECO:0000256" key="2">
    <source>
        <dbReference type="ARBA" id="ARBA00006824"/>
    </source>
</evidence>
<dbReference type="GO" id="GO:0016020">
    <property type="term" value="C:membrane"/>
    <property type="evidence" value="ECO:0007669"/>
    <property type="project" value="UniProtKB-SubCell"/>
</dbReference>
<feature type="transmembrane region" description="Helical" evidence="6">
    <location>
        <begin position="170"/>
        <end position="187"/>
    </location>
</feature>
<dbReference type="EMBL" id="HBGF01000457">
    <property type="protein sequence ID" value="CAD9088262.1"/>
    <property type="molecule type" value="Transcribed_RNA"/>
</dbReference>
<dbReference type="AlphaFoldDB" id="A0A7S1KX65"/>
<keyword evidence="5 6" id="KW-0472">Membrane</keyword>
<feature type="transmembrane region" description="Helical" evidence="6">
    <location>
        <begin position="38"/>
        <end position="56"/>
    </location>
</feature>
<keyword evidence="4 6" id="KW-1133">Transmembrane helix</keyword>
<evidence type="ECO:0000256" key="6">
    <source>
        <dbReference type="RuleBase" id="RU363053"/>
    </source>
</evidence>